<dbReference type="SUPFAM" id="SSF57850">
    <property type="entry name" value="RING/U-box"/>
    <property type="match status" value="1"/>
</dbReference>
<keyword evidence="4" id="KW-0479">Metal-binding</keyword>
<dbReference type="Pfam" id="PF13639">
    <property type="entry name" value="zf-RING_2"/>
    <property type="match status" value="1"/>
</dbReference>
<feature type="region of interest" description="Disordered" evidence="9">
    <location>
        <begin position="390"/>
        <end position="462"/>
    </location>
</feature>
<comment type="caution">
    <text evidence="11">The sequence shown here is derived from an EMBL/GenBank/DDBJ whole genome shotgun (WGS) entry which is preliminary data.</text>
</comment>
<dbReference type="GO" id="GO:0061630">
    <property type="term" value="F:ubiquitin protein ligase activity"/>
    <property type="evidence" value="ECO:0007669"/>
    <property type="project" value="UniProtKB-EC"/>
</dbReference>
<dbReference type="PANTHER" id="PTHR46463:SF16">
    <property type="entry name" value="E3 UBIQUITIN-PROTEIN LIGASE RHF1A"/>
    <property type="match status" value="1"/>
</dbReference>
<feature type="compositionally biased region" description="Polar residues" evidence="9">
    <location>
        <begin position="418"/>
        <end position="439"/>
    </location>
</feature>
<dbReference type="Proteomes" id="UP000626092">
    <property type="component" value="Unassembled WGS sequence"/>
</dbReference>
<keyword evidence="12" id="KW-1185">Reference proteome</keyword>
<gene>
    <name evidence="11" type="ORF">RHSIM_Rhsim04G0203700</name>
</gene>
<dbReference type="PANTHER" id="PTHR46463">
    <property type="entry name" value="ZINC FINGER, RING/FYVE/PHD-TYPE"/>
    <property type="match status" value="1"/>
</dbReference>
<feature type="region of interest" description="Disordered" evidence="9">
    <location>
        <begin position="172"/>
        <end position="192"/>
    </location>
</feature>
<feature type="compositionally biased region" description="Basic and acidic residues" evidence="9">
    <location>
        <begin position="172"/>
        <end position="184"/>
    </location>
</feature>
<name>A0A834H142_RHOSS</name>
<protein>
    <recommendedName>
        <fullName evidence="2">RING-type E3 ubiquitin transferase</fullName>
        <ecNumber evidence="2">2.3.2.27</ecNumber>
    </recommendedName>
</protein>
<dbReference type="EMBL" id="WJXA01000004">
    <property type="protein sequence ID" value="KAF7144978.1"/>
    <property type="molecule type" value="Genomic_DNA"/>
</dbReference>
<dbReference type="InterPro" id="IPR001841">
    <property type="entry name" value="Znf_RING"/>
</dbReference>
<evidence type="ECO:0000256" key="2">
    <source>
        <dbReference type="ARBA" id="ARBA00012483"/>
    </source>
</evidence>
<evidence type="ECO:0000256" key="5">
    <source>
        <dbReference type="ARBA" id="ARBA00022771"/>
    </source>
</evidence>
<evidence type="ECO:0000256" key="3">
    <source>
        <dbReference type="ARBA" id="ARBA00022679"/>
    </source>
</evidence>
<evidence type="ECO:0000259" key="10">
    <source>
        <dbReference type="PROSITE" id="PS50089"/>
    </source>
</evidence>
<dbReference type="OrthoDB" id="8062037at2759"/>
<evidence type="ECO:0000256" key="8">
    <source>
        <dbReference type="PROSITE-ProRule" id="PRU00175"/>
    </source>
</evidence>
<evidence type="ECO:0000256" key="6">
    <source>
        <dbReference type="ARBA" id="ARBA00022786"/>
    </source>
</evidence>
<evidence type="ECO:0000313" key="11">
    <source>
        <dbReference type="EMBL" id="KAF7144978.1"/>
    </source>
</evidence>
<keyword evidence="5 8" id="KW-0863">Zinc-finger</keyword>
<reference evidence="11" key="1">
    <citation type="submission" date="2019-11" db="EMBL/GenBank/DDBJ databases">
        <authorList>
            <person name="Liu Y."/>
            <person name="Hou J."/>
            <person name="Li T.-Q."/>
            <person name="Guan C.-H."/>
            <person name="Wu X."/>
            <person name="Wu H.-Z."/>
            <person name="Ling F."/>
            <person name="Zhang R."/>
            <person name="Shi X.-G."/>
            <person name="Ren J.-P."/>
            <person name="Chen E.-F."/>
            <person name="Sun J.-M."/>
        </authorList>
    </citation>
    <scope>NUCLEOTIDE SEQUENCE</scope>
    <source>
        <strain evidence="11">Adult_tree_wgs_1</strain>
        <tissue evidence="11">Leaves</tissue>
    </source>
</reference>
<evidence type="ECO:0000256" key="1">
    <source>
        <dbReference type="ARBA" id="ARBA00000900"/>
    </source>
</evidence>
<dbReference type="InterPro" id="IPR013083">
    <property type="entry name" value="Znf_RING/FYVE/PHD"/>
</dbReference>
<evidence type="ECO:0000256" key="7">
    <source>
        <dbReference type="ARBA" id="ARBA00022833"/>
    </source>
</evidence>
<dbReference type="AlphaFoldDB" id="A0A834H142"/>
<accession>A0A834H142</accession>
<keyword evidence="3" id="KW-0808">Transferase</keyword>
<evidence type="ECO:0000256" key="9">
    <source>
        <dbReference type="SAM" id="MobiDB-lite"/>
    </source>
</evidence>
<feature type="domain" description="RING-type" evidence="10">
    <location>
        <begin position="33"/>
        <end position="73"/>
    </location>
</feature>
<keyword evidence="7" id="KW-0862">Zinc</keyword>
<dbReference type="SMART" id="SM00184">
    <property type="entry name" value="RING"/>
    <property type="match status" value="1"/>
</dbReference>
<organism evidence="11 12">
    <name type="scientific">Rhododendron simsii</name>
    <name type="common">Sims's rhododendron</name>
    <dbReference type="NCBI Taxonomy" id="118357"/>
    <lineage>
        <taxon>Eukaryota</taxon>
        <taxon>Viridiplantae</taxon>
        <taxon>Streptophyta</taxon>
        <taxon>Embryophyta</taxon>
        <taxon>Tracheophyta</taxon>
        <taxon>Spermatophyta</taxon>
        <taxon>Magnoliopsida</taxon>
        <taxon>eudicotyledons</taxon>
        <taxon>Gunneridae</taxon>
        <taxon>Pentapetalae</taxon>
        <taxon>asterids</taxon>
        <taxon>Ericales</taxon>
        <taxon>Ericaceae</taxon>
        <taxon>Ericoideae</taxon>
        <taxon>Rhodoreae</taxon>
        <taxon>Rhododendron</taxon>
    </lineage>
</organism>
<feature type="region of interest" description="Disordered" evidence="9">
    <location>
        <begin position="1"/>
        <end position="21"/>
    </location>
</feature>
<dbReference type="EC" id="2.3.2.27" evidence="2"/>
<evidence type="ECO:0000313" key="12">
    <source>
        <dbReference type="Proteomes" id="UP000626092"/>
    </source>
</evidence>
<sequence length="462" mass="51390">MVDFVSPLQTPPIVSSASSSGAAIADDDLDDACSICLEPYKSDDPPTVTNCKHEYHLQCILEWSQRSKECPICWQLLVLKDPASQELLDAVEVERKLRSRRHARHTYEDNTINHDNSYAEDSDFDEHIMRHFAAAARRARYVNRRGRERSSSPFPSEFLISVQTEGLHQDVQHMHTSPEEHQSSRSEFSVGDSPNSCMLTGINAQRPPSMVQGNMNMNLNSVDDRDGLIKPRYVLEVLFNIFNSVHLSVSSKKLICLPSLDTPDQHCLKVLLILNSTICDLYKSLWYLEHAVYNVTLLLNDIDSSQMLSESPQRSSSTEFRAFSESLKSKFSSASARYKESFSKSTRELKEKLLARNISVTELGKGVQREMNAGITGVARMFERLDVTSKRTGVSVPLSNSPGRTSNFSDKGKDMQESGVSQSSNVSTGETANNRSSATPPYAHSDSATPGQLEVSVAQSGN</sequence>
<feature type="compositionally biased region" description="Polar residues" evidence="9">
    <location>
        <begin position="397"/>
        <end position="409"/>
    </location>
</feature>
<dbReference type="Gene3D" id="3.30.40.10">
    <property type="entry name" value="Zinc/RING finger domain, C3HC4 (zinc finger)"/>
    <property type="match status" value="1"/>
</dbReference>
<keyword evidence="6" id="KW-0833">Ubl conjugation pathway</keyword>
<proteinExistence type="predicted"/>
<dbReference type="GO" id="GO:0008270">
    <property type="term" value="F:zinc ion binding"/>
    <property type="evidence" value="ECO:0007669"/>
    <property type="project" value="UniProtKB-KW"/>
</dbReference>
<comment type="catalytic activity">
    <reaction evidence="1">
        <text>S-ubiquitinyl-[E2 ubiquitin-conjugating enzyme]-L-cysteine + [acceptor protein]-L-lysine = [E2 ubiquitin-conjugating enzyme]-L-cysteine + N(6)-ubiquitinyl-[acceptor protein]-L-lysine.</text>
        <dbReference type="EC" id="2.3.2.27"/>
    </reaction>
</comment>
<dbReference type="PROSITE" id="PS50089">
    <property type="entry name" value="ZF_RING_2"/>
    <property type="match status" value="1"/>
</dbReference>
<evidence type="ECO:0000256" key="4">
    <source>
        <dbReference type="ARBA" id="ARBA00022723"/>
    </source>
</evidence>